<dbReference type="InterPro" id="IPR020546">
    <property type="entry name" value="ATP_synth_F1_dsu/esu_N"/>
</dbReference>
<sequence length="167" mass="17621">MIGHALRRSAPALRASLRHMSTAEAAKPTGLTLNFCLPHKPIYVDKAVDTVIIPGVAGVYGVTQGHSAVISEMQPGLVKIYHEAGGEPENWFVSAGFALTHPNSVTDITAVEAVKVDDMDPEAVKDTFNQAKSDLAAASDEKERVAAQIQMSTAQVMGQALGLNLSA</sequence>
<evidence type="ECO:0000256" key="6">
    <source>
        <dbReference type="ARBA" id="ARBA00022946"/>
    </source>
</evidence>
<gene>
    <name evidence="12" type="ORF">JKP88DRAFT_184747</name>
</gene>
<dbReference type="Gene3D" id="1.20.5.440">
    <property type="entry name" value="ATP synthase delta/epsilon subunit, C-terminal domain"/>
    <property type="match status" value="1"/>
</dbReference>
<dbReference type="Pfam" id="PF02823">
    <property type="entry name" value="ATP-synt_DE_N"/>
    <property type="match status" value="1"/>
</dbReference>
<evidence type="ECO:0000256" key="7">
    <source>
        <dbReference type="ARBA" id="ARBA00023065"/>
    </source>
</evidence>
<dbReference type="EMBL" id="JAFCMP010000068">
    <property type="protein sequence ID" value="KAG5188499.1"/>
    <property type="molecule type" value="Genomic_DNA"/>
</dbReference>
<dbReference type="InterPro" id="IPR036771">
    <property type="entry name" value="ATPsynth_dsu/esu_N"/>
</dbReference>
<keyword evidence="6" id="KW-0809">Transit peptide</keyword>
<evidence type="ECO:0000256" key="9">
    <source>
        <dbReference type="ARBA" id="ARBA00023128"/>
    </source>
</evidence>
<keyword evidence="10" id="KW-0472">Membrane</keyword>
<dbReference type="PANTHER" id="PTHR13822">
    <property type="entry name" value="ATP SYNTHASE DELTA/EPSILON CHAIN"/>
    <property type="match status" value="1"/>
</dbReference>
<keyword evidence="9" id="KW-0496">Mitochondrion</keyword>
<dbReference type="GO" id="GO:0045259">
    <property type="term" value="C:proton-transporting ATP synthase complex"/>
    <property type="evidence" value="ECO:0007669"/>
    <property type="project" value="InterPro"/>
</dbReference>
<dbReference type="AlphaFoldDB" id="A0A836CK87"/>
<proteinExistence type="inferred from homology"/>
<dbReference type="NCBIfam" id="TIGR01216">
    <property type="entry name" value="ATP_synt_epsi"/>
    <property type="match status" value="1"/>
</dbReference>
<evidence type="ECO:0000256" key="1">
    <source>
        <dbReference type="ARBA" id="ARBA00004273"/>
    </source>
</evidence>
<dbReference type="CDD" id="cd12152">
    <property type="entry name" value="F1-ATPase_delta"/>
    <property type="match status" value="1"/>
</dbReference>
<evidence type="ECO:0000256" key="10">
    <source>
        <dbReference type="ARBA" id="ARBA00023136"/>
    </source>
</evidence>
<dbReference type="OrthoDB" id="270171at2759"/>
<feature type="domain" description="ATP synthase F1 complex delta/epsilon subunit N-terminal" evidence="11">
    <location>
        <begin position="31"/>
        <end position="106"/>
    </location>
</feature>
<keyword evidence="4" id="KW-0375">Hydrogen ion transport</keyword>
<evidence type="ECO:0000256" key="5">
    <source>
        <dbReference type="ARBA" id="ARBA00022792"/>
    </source>
</evidence>
<dbReference type="InterPro" id="IPR001469">
    <property type="entry name" value="ATP_synth_F1_dsu/esu"/>
</dbReference>
<evidence type="ECO:0000313" key="13">
    <source>
        <dbReference type="Proteomes" id="UP000664859"/>
    </source>
</evidence>
<organism evidence="12 13">
    <name type="scientific">Tribonema minus</name>
    <dbReference type="NCBI Taxonomy" id="303371"/>
    <lineage>
        <taxon>Eukaryota</taxon>
        <taxon>Sar</taxon>
        <taxon>Stramenopiles</taxon>
        <taxon>Ochrophyta</taxon>
        <taxon>PX clade</taxon>
        <taxon>Xanthophyceae</taxon>
        <taxon>Tribonematales</taxon>
        <taxon>Tribonemataceae</taxon>
        <taxon>Tribonema</taxon>
    </lineage>
</organism>
<keyword evidence="7" id="KW-0406">Ion transport</keyword>
<evidence type="ECO:0000313" key="12">
    <source>
        <dbReference type="EMBL" id="KAG5188499.1"/>
    </source>
</evidence>
<keyword evidence="13" id="KW-1185">Reference proteome</keyword>
<accession>A0A836CK87</accession>
<comment type="caution">
    <text evidence="12">The sequence shown here is derived from an EMBL/GenBank/DDBJ whole genome shotgun (WGS) entry which is preliminary data.</text>
</comment>
<evidence type="ECO:0000256" key="8">
    <source>
        <dbReference type="ARBA" id="ARBA00023078"/>
    </source>
</evidence>
<keyword evidence="8" id="KW-0793">Thylakoid</keyword>
<dbReference type="PANTHER" id="PTHR13822:SF7">
    <property type="entry name" value="ATP SYNTHASE SUBUNIT DELTA, MITOCHONDRIAL"/>
    <property type="match status" value="1"/>
</dbReference>
<keyword evidence="3" id="KW-0813">Transport</keyword>
<dbReference type="Gene3D" id="2.60.15.10">
    <property type="entry name" value="F0F1 ATP synthase delta/epsilon subunit, N-terminal"/>
    <property type="match status" value="1"/>
</dbReference>
<evidence type="ECO:0000256" key="3">
    <source>
        <dbReference type="ARBA" id="ARBA00022448"/>
    </source>
</evidence>
<comment type="subcellular location">
    <subcellularLocation>
        <location evidence="1">Mitochondrion inner membrane</location>
    </subcellularLocation>
</comment>
<evidence type="ECO:0000256" key="2">
    <source>
        <dbReference type="ARBA" id="ARBA00005712"/>
    </source>
</evidence>
<evidence type="ECO:0000256" key="4">
    <source>
        <dbReference type="ARBA" id="ARBA00022781"/>
    </source>
</evidence>
<comment type="similarity">
    <text evidence="2">Belongs to the ATPase epsilon chain family.</text>
</comment>
<evidence type="ECO:0000259" key="11">
    <source>
        <dbReference type="Pfam" id="PF02823"/>
    </source>
</evidence>
<keyword evidence="5" id="KW-0999">Mitochondrion inner membrane</keyword>
<dbReference type="Proteomes" id="UP000664859">
    <property type="component" value="Unassembled WGS sequence"/>
</dbReference>
<dbReference type="GO" id="GO:0046933">
    <property type="term" value="F:proton-transporting ATP synthase activity, rotational mechanism"/>
    <property type="evidence" value="ECO:0007669"/>
    <property type="project" value="InterPro"/>
</dbReference>
<dbReference type="GO" id="GO:0005743">
    <property type="term" value="C:mitochondrial inner membrane"/>
    <property type="evidence" value="ECO:0007669"/>
    <property type="project" value="UniProtKB-SubCell"/>
</dbReference>
<protein>
    <recommendedName>
        <fullName evidence="11">ATP synthase F1 complex delta/epsilon subunit N-terminal domain-containing protein</fullName>
    </recommendedName>
</protein>
<name>A0A836CK87_9STRA</name>
<dbReference type="SUPFAM" id="SSF51344">
    <property type="entry name" value="Epsilon subunit of F1F0-ATP synthase N-terminal domain"/>
    <property type="match status" value="1"/>
</dbReference>
<reference evidence="12" key="1">
    <citation type="submission" date="2021-02" db="EMBL/GenBank/DDBJ databases">
        <title>First Annotated Genome of the Yellow-green Alga Tribonema minus.</title>
        <authorList>
            <person name="Mahan K.M."/>
        </authorList>
    </citation>
    <scope>NUCLEOTIDE SEQUENCE</scope>
    <source>
        <strain evidence="12">UTEX B ZZ1240</strain>
    </source>
</reference>
<dbReference type="HAMAP" id="MF_00530">
    <property type="entry name" value="ATP_synth_epsil_bac"/>
    <property type="match status" value="1"/>
</dbReference>